<evidence type="ECO:0000256" key="3">
    <source>
        <dbReference type="ARBA" id="ARBA00022692"/>
    </source>
</evidence>
<keyword evidence="5 7" id="KW-0472">Membrane</keyword>
<evidence type="ECO:0000256" key="7">
    <source>
        <dbReference type="SAM" id="Phobius"/>
    </source>
</evidence>
<evidence type="ECO:0000256" key="2">
    <source>
        <dbReference type="ARBA" id="ARBA00022475"/>
    </source>
</evidence>
<sequence>MEVRPILSTLFRNKTAPLLIAAQVALTLAIVANALYIIQERLAAAARPSGADEANIARIELSPIGDMADPKSIQEVDLQTLRAIPGVVSATWANQIPLGQSGWNSGGLSLKEDNENASLSGAHYFSPGSLIDAYGLKLIAGRDFTQDDVFDHDPDSGNAAPKFVIITKALADALQPGITNYNELLGKPMYGVAEEPAQIIGVIERLQTPWANAGAEGEQSYILPIRYLTGAFQYAIRSEPGQLEPVLKAASEALSKLRSDRVLNSQRTFAEIRESRYANEMLMAGLLIAVTLFLLLITASGIVGLASLWVNQRRKQIGVRRALGARKIDVIRYFLVENVLITTGGALFGLVLALSLNQVLVRQMEIPRLPLSYVGIGMAIMWVLGLLAVLGPALRAAKVPPAVATRTI</sequence>
<organism evidence="9 10">
    <name type="scientific">Ahniella affigens</name>
    <dbReference type="NCBI Taxonomy" id="2021234"/>
    <lineage>
        <taxon>Bacteria</taxon>
        <taxon>Pseudomonadati</taxon>
        <taxon>Pseudomonadota</taxon>
        <taxon>Gammaproteobacteria</taxon>
        <taxon>Lysobacterales</taxon>
        <taxon>Rhodanobacteraceae</taxon>
        <taxon>Ahniella</taxon>
    </lineage>
</organism>
<dbReference type="AlphaFoldDB" id="A0A2P1PXQ9"/>
<dbReference type="PANTHER" id="PTHR30572">
    <property type="entry name" value="MEMBRANE COMPONENT OF TRANSPORTER-RELATED"/>
    <property type="match status" value="1"/>
</dbReference>
<keyword evidence="3 7" id="KW-0812">Transmembrane</keyword>
<comment type="similarity">
    <text evidence="6">Belongs to the ABC-4 integral membrane protein family.</text>
</comment>
<evidence type="ECO:0000256" key="6">
    <source>
        <dbReference type="ARBA" id="ARBA00038076"/>
    </source>
</evidence>
<dbReference type="Proteomes" id="UP000241074">
    <property type="component" value="Chromosome"/>
</dbReference>
<keyword evidence="10" id="KW-1185">Reference proteome</keyword>
<evidence type="ECO:0000313" key="9">
    <source>
        <dbReference type="EMBL" id="AVP99629.1"/>
    </source>
</evidence>
<reference evidence="9 10" key="2">
    <citation type="submission" date="2018-03" db="EMBL/GenBank/DDBJ databases">
        <authorList>
            <person name="Keele B.F."/>
        </authorList>
    </citation>
    <scope>NUCLEOTIDE SEQUENCE [LARGE SCALE GENOMIC DNA]</scope>
    <source>
        <strain evidence="9 10">D13</strain>
    </source>
</reference>
<evidence type="ECO:0000256" key="1">
    <source>
        <dbReference type="ARBA" id="ARBA00004651"/>
    </source>
</evidence>
<dbReference type="KEGG" id="xba:C7S18_21710"/>
<name>A0A2P1PXQ9_9GAMM</name>
<dbReference type="PANTHER" id="PTHR30572:SF4">
    <property type="entry name" value="ABC TRANSPORTER PERMEASE YTRF"/>
    <property type="match status" value="1"/>
</dbReference>
<keyword evidence="4 7" id="KW-1133">Transmembrane helix</keyword>
<feature type="transmembrane region" description="Helical" evidence="7">
    <location>
        <begin position="281"/>
        <end position="310"/>
    </location>
</feature>
<comment type="subcellular location">
    <subcellularLocation>
        <location evidence="1">Cell membrane</location>
        <topology evidence="1">Multi-pass membrane protein</topology>
    </subcellularLocation>
</comment>
<dbReference type="Pfam" id="PF02687">
    <property type="entry name" value="FtsX"/>
    <property type="match status" value="1"/>
</dbReference>
<protein>
    <submittedName>
        <fullName evidence="9">ABC transporter permease</fullName>
    </submittedName>
</protein>
<dbReference type="GO" id="GO:0022857">
    <property type="term" value="F:transmembrane transporter activity"/>
    <property type="evidence" value="ECO:0007669"/>
    <property type="project" value="TreeGrafter"/>
</dbReference>
<accession>A0A2P1PXQ9</accession>
<feature type="transmembrane region" description="Helical" evidence="7">
    <location>
        <begin position="330"/>
        <end position="351"/>
    </location>
</feature>
<dbReference type="RefSeq" id="WP_106893546.1">
    <property type="nucleotide sequence ID" value="NZ_CP027860.1"/>
</dbReference>
<dbReference type="OrthoDB" id="9770036at2"/>
<dbReference type="InterPro" id="IPR050250">
    <property type="entry name" value="Macrolide_Exporter_MacB"/>
</dbReference>
<dbReference type="GO" id="GO:0005886">
    <property type="term" value="C:plasma membrane"/>
    <property type="evidence" value="ECO:0007669"/>
    <property type="project" value="UniProtKB-SubCell"/>
</dbReference>
<keyword evidence="2" id="KW-1003">Cell membrane</keyword>
<reference evidence="9 10" key="1">
    <citation type="submission" date="2018-03" db="EMBL/GenBank/DDBJ databases">
        <title>Ahniella affigens gen. nov., sp. nov., a gammaproteobacterium isolated from sandy soil near a stream.</title>
        <authorList>
            <person name="Ko Y."/>
            <person name="Kim J.-H."/>
        </authorList>
    </citation>
    <scope>NUCLEOTIDE SEQUENCE [LARGE SCALE GENOMIC DNA]</scope>
    <source>
        <strain evidence="9 10">D13</strain>
    </source>
</reference>
<feature type="domain" description="ABC3 transporter permease C-terminal" evidence="8">
    <location>
        <begin position="289"/>
        <end position="401"/>
    </location>
</feature>
<dbReference type="InterPro" id="IPR003838">
    <property type="entry name" value="ABC3_permease_C"/>
</dbReference>
<gene>
    <name evidence="9" type="ORF">C7S18_21710</name>
</gene>
<dbReference type="EMBL" id="CP027860">
    <property type="protein sequence ID" value="AVP99629.1"/>
    <property type="molecule type" value="Genomic_DNA"/>
</dbReference>
<evidence type="ECO:0000256" key="4">
    <source>
        <dbReference type="ARBA" id="ARBA00022989"/>
    </source>
</evidence>
<feature type="transmembrane region" description="Helical" evidence="7">
    <location>
        <begin position="371"/>
        <end position="390"/>
    </location>
</feature>
<evidence type="ECO:0000256" key="5">
    <source>
        <dbReference type="ARBA" id="ARBA00023136"/>
    </source>
</evidence>
<evidence type="ECO:0000259" key="8">
    <source>
        <dbReference type="Pfam" id="PF02687"/>
    </source>
</evidence>
<evidence type="ECO:0000313" key="10">
    <source>
        <dbReference type="Proteomes" id="UP000241074"/>
    </source>
</evidence>
<proteinExistence type="inferred from homology"/>